<proteinExistence type="predicted"/>
<accession>A0A1N7LL69</accession>
<reference evidence="1 2" key="1">
    <citation type="submission" date="2017-01" db="EMBL/GenBank/DDBJ databases">
        <authorList>
            <person name="Mah S.A."/>
            <person name="Swanson W.J."/>
            <person name="Moy G.W."/>
            <person name="Vacquier V.D."/>
        </authorList>
    </citation>
    <scope>NUCLEOTIDE SEQUENCE [LARGE SCALE GENOMIC DNA]</scope>
    <source>
        <strain evidence="1 2">DSM 18014</strain>
    </source>
</reference>
<organism evidence="1 2">
    <name type="scientific">Chryseobacterium gambrini</name>
    <dbReference type="NCBI Taxonomy" id="373672"/>
    <lineage>
        <taxon>Bacteria</taxon>
        <taxon>Pseudomonadati</taxon>
        <taxon>Bacteroidota</taxon>
        <taxon>Flavobacteriia</taxon>
        <taxon>Flavobacteriales</taxon>
        <taxon>Weeksellaceae</taxon>
        <taxon>Chryseobacterium group</taxon>
        <taxon>Chryseobacterium</taxon>
    </lineage>
</organism>
<dbReference type="EMBL" id="FTOV01000002">
    <property type="protein sequence ID" value="SIS74529.1"/>
    <property type="molecule type" value="Genomic_DNA"/>
</dbReference>
<sequence>MYIELIREKIAEKLNNSVDFWSHCLTDTNPGNYGINEWEVNAIKQNIQVDIPNRNFTFKKVKFNFDIRLDSSGKDGFNKSFSVLVDGEGEFDFLENEIINLKQLKLTTNLDLYS</sequence>
<gene>
    <name evidence="1" type="ORF">SAMN05421785_102315</name>
</gene>
<evidence type="ECO:0000313" key="2">
    <source>
        <dbReference type="Proteomes" id="UP000185781"/>
    </source>
</evidence>
<name>A0A1N7LL69_9FLAO</name>
<dbReference type="Proteomes" id="UP000185781">
    <property type="component" value="Unassembled WGS sequence"/>
</dbReference>
<dbReference type="AlphaFoldDB" id="A0A1N7LL69"/>
<dbReference type="OrthoDB" id="1451642at2"/>
<protein>
    <submittedName>
        <fullName evidence="1">Uncharacterized protein</fullName>
    </submittedName>
</protein>
<dbReference type="RefSeq" id="WP_076390781.1">
    <property type="nucleotide sequence ID" value="NZ_FTOV01000002.1"/>
</dbReference>
<evidence type="ECO:0000313" key="1">
    <source>
        <dbReference type="EMBL" id="SIS74529.1"/>
    </source>
</evidence>